<dbReference type="NCBIfam" id="NF010699">
    <property type="entry name" value="PRK14099.1"/>
    <property type="match status" value="1"/>
</dbReference>
<keyword evidence="6 8" id="KW-0808">Transferase</keyword>
<dbReference type="PANTHER" id="PTHR45825">
    <property type="entry name" value="GRANULE-BOUND STARCH SYNTHASE 1, CHLOROPLASTIC/AMYLOPLASTIC"/>
    <property type="match status" value="1"/>
</dbReference>
<comment type="pathway">
    <text evidence="3 8">Glycan biosynthesis; glycogen biosynthesis.</text>
</comment>
<dbReference type="CDD" id="cd03791">
    <property type="entry name" value="GT5_Glycogen_synthase_DULL1-like"/>
    <property type="match status" value="1"/>
</dbReference>
<reference evidence="12" key="1">
    <citation type="submission" date="2020-12" db="EMBL/GenBank/DDBJ databases">
        <title>Hymenobacter sp.</title>
        <authorList>
            <person name="Kim M.K."/>
        </authorList>
    </citation>
    <scope>NUCLEOTIDE SEQUENCE [LARGE SCALE GENOMIC DNA]</scope>
    <source>
        <strain evidence="12">BT325</strain>
    </source>
</reference>
<feature type="binding site" evidence="8">
    <location>
        <position position="18"/>
    </location>
    <ligand>
        <name>ADP-alpha-D-glucose</name>
        <dbReference type="ChEBI" id="CHEBI:57498"/>
    </ligand>
</feature>
<dbReference type="Proteomes" id="UP000620670">
    <property type="component" value="Unassembled WGS sequence"/>
</dbReference>
<comment type="catalytic activity">
    <reaction evidence="1 8">
        <text>[(1-&gt;4)-alpha-D-glucosyl](n) + ADP-alpha-D-glucose = [(1-&gt;4)-alpha-D-glucosyl](n+1) + ADP + H(+)</text>
        <dbReference type="Rhea" id="RHEA:18189"/>
        <dbReference type="Rhea" id="RHEA-COMP:9584"/>
        <dbReference type="Rhea" id="RHEA-COMP:9587"/>
        <dbReference type="ChEBI" id="CHEBI:15378"/>
        <dbReference type="ChEBI" id="CHEBI:15444"/>
        <dbReference type="ChEBI" id="CHEBI:57498"/>
        <dbReference type="ChEBI" id="CHEBI:456216"/>
        <dbReference type="EC" id="2.4.1.21"/>
    </reaction>
</comment>
<dbReference type="SUPFAM" id="SSF53756">
    <property type="entry name" value="UDP-Glycosyltransferase/glycogen phosphorylase"/>
    <property type="match status" value="1"/>
</dbReference>
<dbReference type="NCBIfam" id="TIGR02095">
    <property type="entry name" value="glgA"/>
    <property type="match status" value="1"/>
</dbReference>
<dbReference type="RefSeq" id="WP_199049187.1">
    <property type="nucleotide sequence ID" value="NZ_JAELXT010000009.1"/>
</dbReference>
<evidence type="ECO:0000313" key="12">
    <source>
        <dbReference type="Proteomes" id="UP000620670"/>
    </source>
</evidence>
<accession>A0ABS0Y0Y0</accession>
<evidence type="ECO:0000256" key="7">
    <source>
        <dbReference type="ARBA" id="ARBA00023056"/>
    </source>
</evidence>
<gene>
    <name evidence="8 11" type="primary">glgA</name>
    <name evidence="11" type="ORF">JAO75_11085</name>
</gene>
<sequence>MRPLNVLSVTSEIFPIIKTGGLADVAGALPAALAREDVTVITLVPGYPAVLKALDGAEVVHRYPVFFGGTASLLSGRTGDLNLFVVDAPHLFGRPGSPYLAPDGRDWPDNARRFAALARVAADIGQGLAPGFVPEVIHAHDWQAGLVPVYLGLTEGPRPATVVTIHNIAFQGVFPADLLFELGLPASTFTIDGVEYYGQIGFLKAGLQNADRITTVSPTYAREIQTPEGGMGLDGLLRARSHVVSGILNGIDDRVWDPATDAHLERPYDRNNLEARLANKAALQKRLGLNEDPDAMLFGVVSRLSGQKGFDLVLAGLSRLLSDGSQLALLGSGDRTLEDSFQAAGIVYPGQVGCVFGYDESLAHLIQGGSDALLVPSRFEPCGLTQLCAMRYGGVPIVSRVGGLADTVIDANEVAVAAGVATGLQFGPVALSPFTDAVERARALWRDRPAWRRLQHNGMSTDVSWRRPARRYADLYRSCVPA</sequence>
<keyword evidence="5 8" id="KW-0328">Glycosyltransferase</keyword>
<proteinExistence type="inferred from homology"/>
<evidence type="ECO:0000259" key="10">
    <source>
        <dbReference type="Pfam" id="PF08323"/>
    </source>
</evidence>
<organism evidence="11 12">
    <name type="scientific">Microvirga splendida</name>
    <dbReference type="NCBI Taxonomy" id="2795727"/>
    <lineage>
        <taxon>Bacteria</taxon>
        <taxon>Pseudomonadati</taxon>
        <taxon>Pseudomonadota</taxon>
        <taxon>Alphaproteobacteria</taxon>
        <taxon>Hyphomicrobiales</taxon>
        <taxon>Methylobacteriaceae</taxon>
        <taxon>Microvirga</taxon>
    </lineage>
</organism>
<name>A0ABS0Y0Y0_9HYPH</name>
<evidence type="ECO:0000256" key="5">
    <source>
        <dbReference type="ARBA" id="ARBA00022676"/>
    </source>
</evidence>
<comment type="caution">
    <text evidence="11">The sequence shown here is derived from an EMBL/GenBank/DDBJ whole genome shotgun (WGS) entry which is preliminary data.</text>
</comment>
<comment type="function">
    <text evidence="2 8">Synthesizes alpha-1,4-glucan chains using ADP-glucose.</text>
</comment>
<evidence type="ECO:0000256" key="2">
    <source>
        <dbReference type="ARBA" id="ARBA00002764"/>
    </source>
</evidence>
<evidence type="ECO:0000256" key="6">
    <source>
        <dbReference type="ARBA" id="ARBA00022679"/>
    </source>
</evidence>
<dbReference type="Gene3D" id="3.40.50.2000">
    <property type="entry name" value="Glycogen Phosphorylase B"/>
    <property type="match status" value="2"/>
</dbReference>
<dbReference type="PANTHER" id="PTHR45825:SF11">
    <property type="entry name" value="ALPHA AMYLASE DOMAIN-CONTAINING PROTEIN"/>
    <property type="match status" value="1"/>
</dbReference>
<evidence type="ECO:0000313" key="11">
    <source>
        <dbReference type="EMBL" id="MBJ6125948.1"/>
    </source>
</evidence>
<evidence type="ECO:0000259" key="9">
    <source>
        <dbReference type="Pfam" id="PF00534"/>
    </source>
</evidence>
<dbReference type="Pfam" id="PF08323">
    <property type="entry name" value="Glyco_transf_5"/>
    <property type="match status" value="1"/>
</dbReference>
<evidence type="ECO:0000256" key="4">
    <source>
        <dbReference type="ARBA" id="ARBA00010281"/>
    </source>
</evidence>
<dbReference type="EMBL" id="JAELXT010000009">
    <property type="protein sequence ID" value="MBJ6125948.1"/>
    <property type="molecule type" value="Genomic_DNA"/>
</dbReference>
<feature type="domain" description="Starch synthase catalytic" evidence="10">
    <location>
        <begin position="5"/>
        <end position="238"/>
    </location>
</feature>
<keyword evidence="12" id="KW-1185">Reference proteome</keyword>
<evidence type="ECO:0000256" key="1">
    <source>
        <dbReference type="ARBA" id="ARBA00001478"/>
    </source>
</evidence>
<dbReference type="EC" id="2.4.1.21" evidence="8"/>
<protein>
    <recommendedName>
        <fullName evidence="8">Glycogen synthase</fullName>
        <ecNumber evidence="8">2.4.1.21</ecNumber>
    </recommendedName>
    <alternativeName>
        <fullName evidence="8">Starch [bacterial glycogen] synthase</fullName>
    </alternativeName>
</protein>
<dbReference type="Pfam" id="PF00534">
    <property type="entry name" value="Glycos_transf_1"/>
    <property type="match status" value="1"/>
</dbReference>
<feature type="domain" description="Glycosyl transferase family 1" evidence="9">
    <location>
        <begin position="290"/>
        <end position="412"/>
    </location>
</feature>
<dbReference type="InterPro" id="IPR001296">
    <property type="entry name" value="Glyco_trans_1"/>
</dbReference>
<dbReference type="HAMAP" id="MF_00484">
    <property type="entry name" value="Glycogen_synth"/>
    <property type="match status" value="1"/>
</dbReference>
<dbReference type="InterPro" id="IPR013534">
    <property type="entry name" value="Starch_synth_cat_dom"/>
</dbReference>
<dbReference type="NCBIfam" id="NF001899">
    <property type="entry name" value="PRK00654.1-2"/>
    <property type="match status" value="1"/>
</dbReference>
<comment type="similarity">
    <text evidence="4 8">Belongs to the glycosyltransferase 1 family. Bacterial/plant glycogen synthase subfamily.</text>
</comment>
<keyword evidence="7 8" id="KW-0320">Glycogen biosynthesis</keyword>
<evidence type="ECO:0000256" key="3">
    <source>
        <dbReference type="ARBA" id="ARBA00004964"/>
    </source>
</evidence>
<evidence type="ECO:0000256" key="8">
    <source>
        <dbReference type="HAMAP-Rule" id="MF_00484"/>
    </source>
</evidence>
<dbReference type="InterPro" id="IPR011835">
    <property type="entry name" value="GS/SS"/>
</dbReference>